<protein>
    <submittedName>
        <fullName evidence="3">Flavodoxin family protein</fullName>
    </submittedName>
</protein>
<dbReference type="RefSeq" id="WP_153328832.1">
    <property type="nucleotide sequence ID" value="NZ_WIWI01000033.1"/>
</dbReference>
<evidence type="ECO:0000256" key="1">
    <source>
        <dbReference type="ARBA" id="ARBA00023002"/>
    </source>
</evidence>
<dbReference type="InterPro" id="IPR003680">
    <property type="entry name" value="Flavodoxin_fold"/>
</dbReference>
<evidence type="ECO:0000259" key="2">
    <source>
        <dbReference type="Pfam" id="PF02525"/>
    </source>
</evidence>
<dbReference type="AlphaFoldDB" id="A0A6A7YL56"/>
<sequence>MRTLIILAHPTLDKSVINHAWLKALAASDLEVTVHRLYDAYPNGGPLDVDAEQALVRAHDSIVWQFPFYWFSTPPLLKQWQDEVLTHDFAYGHAEGQRQLAGKRIAMAISAGIKQEDYLDSGRYRYSLDELLRPLQVTIRYIDAQAVKPWVFYGAEHDIDLPQLEENAQGYVNYLRQLTQPA</sequence>
<organism evidence="3 5">
    <name type="scientific">Pseudomonas helleri</name>
    <dbReference type="NCBI Taxonomy" id="1608996"/>
    <lineage>
        <taxon>Bacteria</taxon>
        <taxon>Pseudomonadati</taxon>
        <taxon>Pseudomonadota</taxon>
        <taxon>Gammaproteobacteria</taxon>
        <taxon>Pseudomonadales</taxon>
        <taxon>Pseudomonadaceae</taxon>
        <taxon>Pseudomonas</taxon>
    </lineage>
</organism>
<dbReference type="Proteomes" id="UP000441404">
    <property type="component" value="Unassembled WGS sequence"/>
</dbReference>
<proteinExistence type="predicted"/>
<reference evidence="5 6" key="1">
    <citation type="submission" date="2019-10" db="EMBL/GenBank/DDBJ databases">
        <title>Evaluation of single-gene subtyping targets for Pseudomonas.</title>
        <authorList>
            <person name="Reichler S.J."/>
            <person name="Orsi R.H."/>
            <person name="Wiedmann M."/>
            <person name="Martin N.H."/>
            <person name="Murphy S.I."/>
        </authorList>
    </citation>
    <scope>NUCLEOTIDE SEQUENCE [LARGE SCALE GENOMIC DNA]</scope>
    <source>
        <strain evidence="4 6">FSL R10-3254</strain>
        <strain evidence="3 5">FSL R10-3257</strain>
    </source>
</reference>
<keyword evidence="1" id="KW-0560">Oxidoreductase</keyword>
<name>A0A6A7YL56_9PSED</name>
<evidence type="ECO:0000313" key="6">
    <source>
        <dbReference type="Proteomes" id="UP000489190"/>
    </source>
</evidence>
<dbReference type="SUPFAM" id="SSF52218">
    <property type="entry name" value="Flavoproteins"/>
    <property type="match status" value="1"/>
</dbReference>
<dbReference type="Pfam" id="PF02525">
    <property type="entry name" value="Flavodoxin_2"/>
    <property type="match status" value="1"/>
</dbReference>
<accession>A0A6A7YL56</accession>
<gene>
    <name evidence="4" type="ORF">GHO39_13590</name>
    <name evidence="3" type="ORF">GHO40_11590</name>
</gene>
<dbReference type="Proteomes" id="UP000489190">
    <property type="component" value="Unassembled WGS sequence"/>
</dbReference>
<evidence type="ECO:0000313" key="3">
    <source>
        <dbReference type="EMBL" id="MQT47366.1"/>
    </source>
</evidence>
<dbReference type="EMBL" id="WIWI01000033">
    <property type="protein sequence ID" value="MQT90156.1"/>
    <property type="molecule type" value="Genomic_DNA"/>
</dbReference>
<dbReference type="EMBL" id="WIWJ01000017">
    <property type="protein sequence ID" value="MQT47366.1"/>
    <property type="molecule type" value="Genomic_DNA"/>
</dbReference>
<dbReference type="GO" id="GO:0010181">
    <property type="term" value="F:FMN binding"/>
    <property type="evidence" value="ECO:0007669"/>
    <property type="project" value="TreeGrafter"/>
</dbReference>
<evidence type="ECO:0000313" key="5">
    <source>
        <dbReference type="Proteomes" id="UP000441404"/>
    </source>
</evidence>
<dbReference type="InterPro" id="IPR046980">
    <property type="entry name" value="KefG/KefF"/>
</dbReference>
<dbReference type="Gene3D" id="3.40.50.360">
    <property type="match status" value="1"/>
</dbReference>
<dbReference type="PANTHER" id="PTHR47307">
    <property type="entry name" value="GLUTATHIONE-REGULATED POTASSIUM-EFFLUX SYSTEM ANCILLARY PROTEIN KEFG"/>
    <property type="match status" value="1"/>
</dbReference>
<comment type="caution">
    <text evidence="3">The sequence shown here is derived from an EMBL/GenBank/DDBJ whole genome shotgun (WGS) entry which is preliminary data.</text>
</comment>
<dbReference type="GO" id="GO:0003955">
    <property type="term" value="F:NAD(P)H dehydrogenase (quinone) activity"/>
    <property type="evidence" value="ECO:0007669"/>
    <property type="project" value="TreeGrafter"/>
</dbReference>
<feature type="domain" description="Flavodoxin-like fold" evidence="2">
    <location>
        <begin position="1"/>
        <end position="174"/>
    </location>
</feature>
<dbReference type="PANTHER" id="PTHR47307:SF1">
    <property type="entry name" value="GLUTATHIONE-REGULATED POTASSIUM-EFFLUX SYSTEM ANCILLARY PROTEIN KEFG"/>
    <property type="match status" value="1"/>
</dbReference>
<evidence type="ECO:0000313" key="4">
    <source>
        <dbReference type="EMBL" id="MQT90156.1"/>
    </source>
</evidence>
<dbReference type="InterPro" id="IPR029039">
    <property type="entry name" value="Flavoprotein-like_sf"/>
</dbReference>
<dbReference type="GO" id="GO:0009055">
    <property type="term" value="F:electron transfer activity"/>
    <property type="evidence" value="ECO:0007669"/>
    <property type="project" value="TreeGrafter"/>
</dbReference>